<evidence type="ECO:0000259" key="1">
    <source>
        <dbReference type="Pfam" id="PF12804"/>
    </source>
</evidence>
<organism evidence="2 3">
    <name type="scientific">Micromonospora orduensis</name>
    <dbReference type="NCBI Taxonomy" id="1420891"/>
    <lineage>
        <taxon>Bacteria</taxon>
        <taxon>Bacillati</taxon>
        <taxon>Actinomycetota</taxon>
        <taxon>Actinomycetes</taxon>
        <taxon>Micromonosporales</taxon>
        <taxon>Micromonosporaceae</taxon>
        <taxon>Micromonospora</taxon>
    </lineage>
</organism>
<dbReference type="CDD" id="cd04182">
    <property type="entry name" value="GT_2_like_f"/>
    <property type="match status" value="1"/>
</dbReference>
<keyword evidence="3" id="KW-1185">Reference proteome</keyword>
<dbReference type="OrthoDB" id="285216at2"/>
<sequence>MFVTGLVLAAGASVRLGEAKQLLPYRGRTLLDATLELARSCAFDQLLVTLGGGADLVRDRVDLTGVQVVENAELSTGCGSSISAAVQVVDPRADGLVLLLGDQPGVRAADVRRVVAVSTPLAVCRYADGLGHPFWFAREVLPELRSLHGDKAVWKLLHSGRHPVTEVPAAGPVPIDVDTRADYERLLTGEAR</sequence>
<comment type="caution">
    <text evidence="2">The sequence shown here is derived from an EMBL/GenBank/DDBJ whole genome shotgun (WGS) entry which is preliminary data.</text>
</comment>
<dbReference type="RefSeq" id="WP_139583208.1">
    <property type="nucleotide sequence ID" value="NZ_VDFY01000093.1"/>
</dbReference>
<dbReference type="Gene3D" id="3.90.550.10">
    <property type="entry name" value="Spore Coat Polysaccharide Biosynthesis Protein SpsA, Chain A"/>
    <property type="match status" value="1"/>
</dbReference>
<protein>
    <submittedName>
        <fullName evidence="2">Nucleotidyltransferase family protein</fullName>
    </submittedName>
</protein>
<dbReference type="SUPFAM" id="SSF53448">
    <property type="entry name" value="Nucleotide-diphospho-sugar transferases"/>
    <property type="match status" value="1"/>
</dbReference>
<dbReference type="AlphaFoldDB" id="A0A5C4QXZ8"/>
<gene>
    <name evidence="2" type="ORF">FHG89_05105</name>
</gene>
<proteinExistence type="predicted"/>
<feature type="domain" description="MobA-like NTP transferase" evidence="1">
    <location>
        <begin position="5"/>
        <end position="159"/>
    </location>
</feature>
<keyword evidence="2" id="KW-0808">Transferase</keyword>
<evidence type="ECO:0000313" key="3">
    <source>
        <dbReference type="Proteomes" id="UP000306145"/>
    </source>
</evidence>
<name>A0A5C4QXZ8_9ACTN</name>
<dbReference type="EMBL" id="VDFY01000093">
    <property type="protein sequence ID" value="TNH30925.1"/>
    <property type="molecule type" value="Genomic_DNA"/>
</dbReference>
<dbReference type="PANTHER" id="PTHR43777">
    <property type="entry name" value="MOLYBDENUM COFACTOR CYTIDYLYLTRANSFERASE"/>
    <property type="match status" value="1"/>
</dbReference>
<dbReference type="InterPro" id="IPR025877">
    <property type="entry name" value="MobA-like_NTP_Trfase"/>
</dbReference>
<reference evidence="2 3" key="1">
    <citation type="submission" date="2019-06" db="EMBL/GenBank/DDBJ databases">
        <title>Micromonospora ordensis sp. nov., isolated from deep marine sediment.</title>
        <authorList>
            <person name="Veyisoglu A."/>
            <person name="Carro L."/>
            <person name="Klenk H.-P."/>
            <person name="Sahin N."/>
        </authorList>
    </citation>
    <scope>NUCLEOTIDE SEQUENCE [LARGE SCALE GENOMIC DNA]</scope>
    <source>
        <strain evidence="2 3">S2509</strain>
    </source>
</reference>
<evidence type="ECO:0000313" key="2">
    <source>
        <dbReference type="EMBL" id="TNH30925.1"/>
    </source>
</evidence>
<dbReference type="Proteomes" id="UP000306145">
    <property type="component" value="Unassembled WGS sequence"/>
</dbReference>
<dbReference type="Pfam" id="PF12804">
    <property type="entry name" value="NTP_transf_3"/>
    <property type="match status" value="1"/>
</dbReference>
<accession>A0A5C4QXZ8</accession>
<dbReference type="PANTHER" id="PTHR43777:SF1">
    <property type="entry name" value="MOLYBDENUM COFACTOR CYTIDYLYLTRANSFERASE"/>
    <property type="match status" value="1"/>
</dbReference>
<dbReference type="GO" id="GO:0016779">
    <property type="term" value="F:nucleotidyltransferase activity"/>
    <property type="evidence" value="ECO:0007669"/>
    <property type="project" value="UniProtKB-ARBA"/>
</dbReference>
<dbReference type="InterPro" id="IPR029044">
    <property type="entry name" value="Nucleotide-diphossugar_trans"/>
</dbReference>